<proteinExistence type="predicted"/>
<keyword evidence="2" id="KW-1185">Reference proteome</keyword>
<dbReference type="EMBL" id="MU971378">
    <property type="protein sequence ID" value="KAK9236872.1"/>
    <property type="molecule type" value="Genomic_DNA"/>
</dbReference>
<name>A0ACC3T1F5_LIPKO</name>
<accession>A0ACC3T1F5</accession>
<protein>
    <submittedName>
        <fullName evidence="1">Uncharacterized protein</fullName>
    </submittedName>
</protein>
<reference evidence="2" key="1">
    <citation type="journal article" date="2024" name="Front. Bioeng. Biotechnol.">
        <title>Genome-scale model development and genomic sequencing of the oleaginous clade Lipomyces.</title>
        <authorList>
            <person name="Czajka J.J."/>
            <person name="Han Y."/>
            <person name="Kim J."/>
            <person name="Mondo S.J."/>
            <person name="Hofstad B.A."/>
            <person name="Robles A."/>
            <person name="Haridas S."/>
            <person name="Riley R."/>
            <person name="LaButti K."/>
            <person name="Pangilinan J."/>
            <person name="Andreopoulos W."/>
            <person name="Lipzen A."/>
            <person name="Yan J."/>
            <person name="Wang M."/>
            <person name="Ng V."/>
            <person name="Grigoriev I.V."/>
            <person name="Spatafora J.W."/>
            <person name="Magnuson J.K."/>
            <person name="Baker S.E."/>
            <person name="Pomraning K.R."/>
        </authorList>
    </citation>
    <scope>NUCLEOTIDE SEQUENCE [LARGE SCALE GENOMIC DNA]</scope>
    <source>
        <strain evidence="2">CBS 7786</strain>
    </source>
</reference>
<evidence type="ECO:0000313" key="2">
    <source>
        <dbReference type="Proteomes" id="UP001433508"/>
    </source>
</evidence>
<evidence type="ECO:0000313" key="1">
    <source>
        <dbReference type="EMBL" id="KAK9236872.1"/>
    </source>
</evidence>
<gene>
    <name evidence="1" type="ORF">V1525DRAFT_426726</name>
</gene>
<sequence>MPRNRSLGRNVHIYDISQPDNELGELRLAPSFTKKTLFFALEILIISDSPRIFITNEFCMTRILSHTVGRDEKFRKRVRARDGKCVITGVANPQWRVDEDNWSIYHATHIFPLSGKNENENDSPTNSCQNGLLMRADVHAEFDNFSISINVDDDYKVVNFTDDILNVGGRQLDPVCRDPQSELSARDELLRWHFCQAVDMVGEITSGPEAAKRVEAELFSRLKGCPSPKDSSDQDHNEL</sequence>
<organism evidence="1 2">
    <name type="scientific">Lipomyces kononenkoae</name>
    <name type="common">Yeast</name>
    <dbReference type="NCBI Taxonomy" id="34357"/>
    <lineage>
        <taxon>Eukaryota</taxon>
        <taxon>Fungi</taxon>
        <taxon>Dikarya</taxon>
        <taxon>Ascomycota</taxon>
        <taxon>Saccharomycotina</taxon>
        <taxon>Lipomycetes</taxon>
        <taxon>Lipomycetales</taxon>
        <taxon>Lipomycetaceae</taxon>
        <taxon>Lipomyces</taxon>
    </lineage>
</organism>
<dbReference type="Proteomes" id="UP001433508">
    <property type="component" value="Unassembled WGS sequence"/>
</dbReference>
<comment type="caution">
    <text evidence="1">The sequence shown here is derived from an EMBL/GenBank/DDBJ whole genome shotgun (WGS) entry which is preliminary data.</text>
</comment>